<reference evidence="2 3" key="1">
    <citation type="submission" date="2019-09" db="EMBL/GenBank/DDBJ databases">
        <title>Draft genome sequence of 3 type strains from the CCUG.</title>
        <authorList>
            <person name="Pineiro-Iglesias B."/>
            <person name="Tunovic T."/>
            <person name="Unosson C."/>
            <person name="Inganas E."/>
            <person name="Ohlen M."/>
            <person name="Cardew S."/>
            <person name="Jensie-Markopoulos S."/>
            <person name="Salva-Serra F."/>
            <person name="Jaen-Luchoro D."/>
            <person name="Karlsson R."/>
            <person name="Svensson-Stadler L."/>
            <person name="Chun J."/>
            <person name="Moore E."/>
        </authorList>
    </citation>
    <scope>NUCLEOTIDE SEQUENCE [LARGE SCALE GENOMIC DNA]</scope>
    <source>
        <strain evidence="2 3">CCUG 65427</strain>
    </source>
</reference>
<evidence type="ECO:0000313" key="2">
    <source>
        <dbReference type="EMBL" id="KAB1479134.1"/>
    </source>
</evidence>
<dbReference type="GO" id="GO:0016491">
    <property type="term" value="F:oxidoreductase activity"/>
    <property type="evidence" value="ECO:0007669"/>
    <property type="project" value="InterPro"/>
</dbReference>
<protein>
    <recommendedName>
        <fullName evidence="1">Nitrogenase/oxidoreductase component 1 domain-containing protein</fullName>
    </recommendedName>
</protein>
<evidence type="ECO:0000313" key="3">
    <source>
        <dbReference type="Proteomes" id="UP000434554"/>
    </source>
</evidence>
<name>A0A833FJY0_9FIRM</name>
<sequence length="524" mass="58555">MKNWKSWCIAMAVNKRRFIKDKVSCSCSMPGVWKAVAHSEGCVVVYHSPKACAHITEEMERNQYFRMLARREYTDPPYTAPLVTSNIGKKESIFGGSQLLKKCLDYVVATYSPKYIVVTDSCVSGVIGDDSVAVCQEAEQEHGVPILHIDCHGFLDGEYYGGFIATGKLLIDRFMVKTEATEEITVKSEHEVNVPRQNHVKSESTNPVSSKLSSVTPYKVTLIGEKDGPSSLDIQQFCALIEDFGLEIYKSFPGYCSIEDMQKIGESDFTVILGGTQKAYAYLKEIADYMSEKLGIPHFASDYPIGWQGTVRWLDAFNTFLQDFKRDKAVQVTASATVASITDASITSSTVAPTTDIPISSNSTYLQTAPAIDIEAVKANVWHRFEEGYEPYKKTLQAASIILCWGVVSPTTDLSWVLEWLYLGGLSLDKVVILDNVPVDQQKSLRKLLDKYYPETPAVLEQADTELPRDALIITTQELAEPFLRQLMLPCLPPIGMAGLVQMYRKLFMLARRRGERGIVLYGW</sequence>
<dbReference type="SUPFAM" id="SSF53807">
    <property type="entry name" value="Helical backbone' metal receptor"/>
    <property type="match status" value="1"/>
</dbReference>
<comment type="caution">
    <text evidence="2">The sequence shown here is derived from an EMBL/GenBank/DDBJ whole genome shotgun (WGS) entry which is preliminary data.</text>
</comment>
<dbReference type="Proteomes" id="UP000434554">
    <property type="component" value="Unassembled WGS sequence"/>
</dbReference>
<organism evidence="2 3">
    <name type="scientific">Veillonella seminalis</name>
    <dbReference type="NCBI Taxonomy" id="1502943"/>
    <lineage>
        <taxon>Bacteria</taxon>
        <taxon>Bacillati</taxon>
        <taxon>Bacillota</taxon>
        <taxon>Negativicutes</taxon>
        <taxon>Veillonellales</taxon>
        <taxon>Veillonellaceae</taxon>
        <taxon>Veillonella</taxon>
    </lineage>
</organism>
<dbReference type="PANTHER" id="PTHR42956">
    <property type="entry name" value="NITROGENASE IRON-MOLYBDENUM COFACTOR BIOSYNTHESIS PROTEIN NIFE"/>
    <property type="match status" value="1"/>
</dbReference>
<proteinExistence type="predicted"/>
<gene>
    <name evidence="2" type="ORF">F8R14_02975</name>
</gene>
<dbReference type="InterPro" id="IPR049939">
    <property type="entry name" value="NifE-like"/>
</dbReference>
<accession>A0A833FJY0</accession>
<dbReference type="Gene3D" id="3.40.50.1980">
    <property type="entry name" value="Nitrogenase molybdenum iron protein domain"/>
    <property type="match status" value="2"/>
</dbReference>
<dbReference type="Pfam" id="PF00148">
    <property type="entry name" value="Oxidored_nitro"/>
    <property type="match status" value="1"/>
</dbReference>
<dbReference type="PANTHER" id="PTHR42956:SF1">
    <property type="entry name" value="NITROGENASE IRON-MOLYBDENUM COFACTOR BIOSYNTHESIS PROTEIN NIFE"/>
    <property type="match status" value="1"/>
</dbReference>
<evidence type="ECO:0000259" key="1">
    <source>
        <dbReference type="Pfam" id="PF00148"/>
    </source>
</evidence>
<dbReference type="InterPro" id="IPR000510">
    <property type="entry name" value="Nase/OxRdtase_comp1"/>
</dbReference>
<dbReference type="AlphaFoldDB" id="A0A833FJY0"/>
<feature type="domain" description="Nitrogenase/oxidoreductase component 1" evidence="1">
    <location>
        <begin position="27"/>
        <end position="343"/>
    </location>
</feature>
<dbReference type="EMBL" id="WBKH01000003">
    <property type="protein sequence ID" value="KAB1479134.1"/>
    <property type="molecule type" value="Genomic_DNA"/>
</dbReference>